<evidence type="ECO:0008006" key="3">
    <source>
        <dbReference type="Google" id="ProtNLM"/>
    </source>
</evidence>
<accession>A0A926ISU0</accession>
<dbReference type="EMBL" id="JACRTE010000002">
    <property type="protein sequence ID" value="MBC8595875.1"/>
    <property type="molecule type" value="Genomic_DNA"/>
</dbReference>
<dbReference type="AlphaFoldDB" id="A0A926ISU0"/>
<organism evidence="1 2">
    <name type="scientific">Qingrenia yutianensis</name>
    <dbReference type="NCBI Taxonomy" id="2763676"/>
    <lineage>
        <taxon>Bacteria</taxon>
        <taxon>Bacillati</taxon>
        <taxon>Bacillota</taxon>
        <taxon>Clostridia</taxon>
        <taxon>Eubacteriales</taxon>
        <taxon>Oscillospiraceae</taxon>
        <taxon>Qingrenia</taxon>
    </lineage>
</organism>
<comment type="caution">
    <text evidence="1">The sequence shown here is derived from an EMBL/GenBank/DDBJ whole genome shotgun (WGS) entry which is preliminary data.</text>
</comment>
<dbReference type="Gene3D" id="3.40.50.1000">
    <property type="entry name" value="HAD superfamily/HAD-like"/>
    <property type="match status" value="1"/>
</dbReference>
<evidence type="ECO:0000313" key="2">
    <source>
        <dbReference type="Proteomes" id="UP000647416"/>
    </source>
</evidence>
<gene>
    <name evidence="1" type="ORF">H8706_03195</name>
</gene>
<dbReference type="CDD" id="cd01427">
    <property type="entry name" value="HAD_like"/>
    <property type="match status" value="1"/>
</dbReference>
<dbReference type="RefSeq" id="WP_262431456.1">
    <property type="nucleotide sequence ID" value="NZ_JACRTE010000002.1"/>
</dbReference>
<evidence type="ECO:0000313" key="1">
    <source>
        <dbReference type="EMBL" id="MBC8595875.1"/>
    </source>
</evidence>
<protein>
    <recommendedName>
        <fullName evidence="3">Haloacid dehalogenase-like hydrolase</fullName>
    </recommendedName>
</protein>
<reference evidence="1" key="1">
    <citation type="submission" date="2020-08" db="EMBL/GenBank/DDBJ databases">
        <title>Genome public.</title>
        <authorList>
            <person name="Liu C."/>
            <person name="Sun Q."/>
        </authorList>
    </citation>
    <scope>NUCLEOTIDE SEQUENCE</scope>
    <source>
        <strain evidence="1">NSJ-50</strain>
    </source>
</reference>
<dbReference type="SUPFAM" id="SSF56784">
    <property type="entry name" value="HAD-like"/>
    <property type="match status" value="1"/>
</dbReference>
<dbReference type="InterPro" id="IPR036412">
    <property type="entry name" value="HAD-like_sf"/>
</dbReference>
<proteinExistence type="predicted"/>
<dbReference type="InterPro" id="IPR023214">
    <property type="entry name" value="HAD_sf"/>
</dbReference>
<keyword evidence="2" id="KW-1185">Reference proteome</keyword>
<dbReference type="Proteomes" id="UP000647416">
    <property type="component" value="Unassembled WGS sequence"/>
</dbReference>
<sequence>MLKIKNTGAKIVVNDFAEHEITYAFHDIDGTHSLIREWPPVMSICLFDVIQNGLSDDFDSEENEKRLINLAGKEPHPETDRFCVESAGLSALTQMEWAIRRAVEDGKISVDCDKEKNSEIIKRIWNGEEQFDGFGEKKEMLDMLTEKTPRLFKLYEKVLNGYCRDKNLADAIKNPDKYRVGGSMEFMKFLHGNGVKNYFVTGAVVEKGMGMWEEVVGLGYPIGKGEIAEDIIGSTWTEKLPKEVIMKHLREKLGIDGKNILVVGDGRAEILAGAEMGAVTVSRLPESAKEQRALHKKLGTNIIVEDYNNEEFKKLFSK</sequence>
<name>A0A926ISU0_9FIRM</name>